<dbReference type="PANTHER" id="PTHR37919:SF2">
    <property type="entry name" value="EXPERA DOMAIN-CONTAINING PROTEIN"/>
    <property type="match status" value="1"/>
</dbReference>
<dbReference type="EnsemblMetazoa" id="OVOC13475.1">
    <property type="protein sequence ID" value="OVOC13475.1"/>
    <property type="gene ID" value="WBGene00255492"/>
</dbReference>
<feature type="transmembrane region" description="Helical" evidence="1">
    <location>
        <begin position="101"/>
        <end position="120"/>
    </location>
</feature>
<dbReference type="EMBL" id="CMVM020000310">
    <property type="status" value="NOT_ANNOTATED_CDS"/>
    <property type="molecule type" value="Genomic_DNA"/>
</dbReference>
<feature type="transmembrane region" description="Helical" evidence="1">
    <location>
        <begin position="12"/>
        <end position="33"/>
    </location>
</feature>
<protein>
    <recommendedName>
        <fullName evidence="4">EXPERA domain-containing protein</fullName>
    </recommendedName>
</protein>
<dbReference type="PANTHER" id="PTHR37919">
    <property type="entry name" value="PROTEIN CBG05606"/>
    <property type="match status" value="1"/>
</dbReference>
<sequence>MHNQNNLSMPRWIQNWLKITTVICILDVGYTMLRPYTLRGNTLGKIYELWNIYGDVDLRYATTSDIVTMATGRLMIIEIILNIIALYLCRDYPRHAKLTTFLTSAFVFWKTLLYITMFIFPPKGSVNYMAESANIWKRIFIFWIPNSIWFFVPLAVMANLWNNLVDPKTYF</sequence>
<organism evidence="2 3">
    <name type="scientific">Onchocerca volvulus</name>
    <dbReference type="NCBI Taxonomy" id="6282"/>
    <lineage>
        <taxon>Eukaryota</taxon>
        <taxon>Metazoa</taxon>
        <taxon>Ecdysozoa</taxon>
        <taxon>Nematoda</taxon>
        <taxon>Chromadorea</taxon>
        <taxon>Rhabditida</taxon>
        <taxon>Spirurina</taxon>
        <taxon>Spiruromorpha</taxon>
        <taxon>Filarioidea</taxon>
        <taxon>Onchocercidae</taxon>
        <taxon>Onchocerca</taxon>
    </lineage>
</organism>
<evidence type="ECO:0000256" key="1">
    <source>
        <dbReference type="SAM" id="Phobius"/>
    </source>
</evidence>
<reference evidence="3" key="1">
    <citation type="submission" date="2013-10" db="EMBL/GenBank/DDBJ databases">
        <title>Genome sequencing of Onchocerca volvulus.</title>
        <authorList>
            <person name="Cotton J."/>
            <person name="Tsai J."/>
            <person name="Stanley E."/>
            <person name="Tracey A."/>
            <person name="Holroyd N."/>
            <person name="Lustigman S."/>
            <person name="Berriman M."/>
        </authorList>
    </citation>
    <scope>NUCLEOTIDE SEQUENCE</scope>
</reference>
<reference evidence="2" key="2">
    <citation type="submission" date="2022-06" db="UniProtKB">
        <authorList>
            <consortium name="EnsemblMetazoa"/>
        </authorList>
    </citation>
    <scope>IDENTIFICATION</scope>
</reference>
<dbReference type="Proteomes" id="UP000024404">
    <property type="component" value="Unassembled WGS sequence"/>
</dbReference>
<keyword evidence="3" id="KW-1185">Reference proteome</keyword>
<keyword evidence="1" id="KW-0812">Transmembrane</keyword>
<evidence type="ECO:0000313" key="3">
    <source>
        <dbReference type="Proteomes" id="UP000024404"/>
    </source>
</evidence>
<evidence type="ECO:0008006" key="4">
    <source>
        <dbReference type="Google" id="ProtNLM"/>
    </source>
</evidence>
<evidence type="ECO:0000313" key="2">
    <source>
        <dbReference type="EnsemblMetazoa" id="OVOC13475.1"/>
    </source>
</evidence>
<proteinExistence type="predicted"/>
<name>A0A8R1XRP5_ONCVO</name>
<feature type="transmembrane region" description="Helical" evidence="1">
    <location>
        <begin position="66"/>
        <end position="89"/>
    </location>
</feature>
<feature type="transmembrane region" description="Helical" evidence="1">
    <location>
        <begin position="140"/>
        <end position="161"/>
    </location>
</feature>
<dbReference type="AlphaFoldDB" id="A0A8R1XRP5"/>
<accession>A0A8R1XRP5</accession>
<keyword evidence="1" id="KW-1133">Transmembrane helix</keyword>
<keyword evidence="1" id="KW-0472">Membrane</keyword>